<accession>A0ACB7ENM6</accession>
<name>A0ACB7ENM6_NIBAL</name>
<organism evidence="1 2">
    <name type="scientific">Nibea albiflora</name>
    <name type="common">Yellow drum</name>
    <name type="synonym">Corvina albiflora</name>
    <dbReference type="NCBI Taxonomy" id="240163"/>
    <lineage>
        <taxon>Eukaryota</taxon>
        <taxon>Metazoa</taxon>
        <taxon>Chordata</taxon>
        <taxon>Craniata</taxon>
        <taxon>Vertebrata</taxon>
        <taxon>Euteleostomi</taxon>
        <taxon>Actinopterygii</taxon>
        <taxon>Neopterygii</taxon>
        <taxon>Teleostei</taxon>
        <taxon>Neoteleostei</taxon>
        <taxon>Acanthomorphata</taxon>
        <taxon>Eupercaria</taxon>
        <taxon>Sciaenidae</taxon>
        <taxon>Nibea</taxon>
    </lineage>
</organism>
<gene>
    <name evidence="1" type="primary">CARMIL3.3</name>
    <name evidence="1" type="ORF">GBF38_018575</name>
</gene>
<feature type="non-terminal residue" evidence="1">
    <location>
        <position position="732"/>
    </location>
</feature>
<keyword evidence="2" id="KW-1185">Reference proteome</keyword>
<protein>
    <submittedName>
        <fullName evidence="1">Capping protein</fullName>
    </submittedName>
</protein>
<reference evidence="1" key="1">
    <citation type="submission" date="2020-04" db="EMBL/GenBank/DDBJ databases">
        <title>A chromosome-scale assembly and high-density genetic map of the yellow drum (Nibea albiflora) genome.</title>
        <authorList>
            <person name="Xu D."/>
            <person name="Zhang W."/>
            <person name="Chen R."/>
            <person name="Tan P."/>
            <person name="Wang L."/>
            <person name="Song H."/>
            <person name="Tian L."/>
            <person name="Zhu Q."/>
            <person name="Wang B."/>
        </authorList>
    </citation>
    <scope>NUCLEOTIDE SEQUENCE</scope>
    <source>
        <strain evidence="1">ZJHYS-2018</strain>
    </source>
</reference>
<comment type="caution">
    <text evidence="1">The sequence shown here is derived from an EMBL/GenBank/DDBJ whole genome shotgun (WGS) entry which is preliminary data.</text>
</comment>
<sequence length="732" mass="82196">MCSYNIVFLPAAQIQRALVRNNQTQRFSQRQALRLHQGLVTSTAEQVMERLCVRVQQQVCVLRGAGEMEEIQAAKQVLKEARNSRALYPSLCELAHVLSVDGPVRQRLDSLAGELAKAADKELQVIVDSMVSLCRELCPLSSSAAERLSPPLSSVSERVSIPRSAIRTALMERAAQDIHRALEEVKLSVVSYLTNSIVDQILQELYATHKTLDTIAIKKRSSRTRRIRPVSTRLSLCDDSSSSPPPSVPSYSSPLSRSASWEGLSELPTQGLPLHHVTRVRPRPPRRHKGGHIPAEHCSENGGISPLDDGLPDFYTKRVLPDRTATENVYTLLQPPRSAARAGSPGEGADGKMSDHQGKNTLVLSPPPVPGIPHPGMGGSKHPFFSPREKPEMDAVFEQPGETDKYWADDKQRPTEVLQADMQQWMDTRQSDQHAERQRFDNRLQERTFGEPRTTDRQSDRYWTESRHPDRHVDRQWTVDRHTQRQIDRKIERQWMGGRQIDRLWSENRPTDIQVDNQWTESRHPSRKTERQVQALHLAQRPLPPYPSDRTPSPKQETDPLKSTEAAATDWQQQDTQVCLDAGGGFTEGWRSTAGGGRGASKPDPPPQSSKPNLSKLRHRHRLESSDALPGTEEEGETEKESGKMEKREREKRRDSEGQPPPIPEKPKTSSYVTFPKESANERNLPPPPVPPPVNKPVHGLPDRAASQGDEGMRPQAPVKPQRNRKAMSCDA</sequence>
<evidence type="ECO:0000313" key="2">
    <source>
        <dbReference type="Proteomes" id="UP000805704"/>
    </source>
</evidence>
<evidence type="ECO:0000313" key="1">
    <source>
        <dbReference type="EMBL" id="KAG8003447.1"/>
    </source>
</evidence>
<proteinExistence type="predicted"/>
<dbReference type="EMBL" id="CM024792">
    <property type="protein sequence ID" value="KAG8003447.1"/>
    <property type="molecule type" value="Genomic_DNA"/>
</dbReference>
<dbReference type="Proteomes" id="UP000805704">
    <property type="component" value="Chromosome 4"/>
</dbReference>